<dbReference type="PROSITE" id="PS50004">
    <property type="entry name" value="C2"/>
    <property type="match status" value="1"/>
</dbReference>
<reference evidence="7" key="1">
    <citation type="submission" date="2018-11" db="EMBL/GenBank/DDBJ databases">
        <authorList>
            <consortium name="Pathogen Informatics"/>
        </authorList>
    </citation>
    <scope>NUCLEOTIDE SEQUENCE</scope>
</reference>
<keyword evidence="4" id="KW-1133">Transmembrane helix</keyword>
<gene>
    <name evidence="7" type="ORF">PXEA_LOCUS16855</name>
</gene>
<dbReference type="SUPFAM" id="SSF49562">
    <property type="entry name" value="C2 domain (Calcium/lipid-binding domain, CaLB)"/>
    <property type="match status" value="1"/>
</dbReference>
<proteinExistence type="predicted"/>
<keyword evidence="3" id="KW-0677">Repeat</keyword>
<evidence type="ECO:0000313" key="8">
    <source>
        <dbReference type="Proteomes" id="UP000784294"/>
    </source>
</evidence>
<dbReference type="Gene3D" id="2.60.40.150">
    <property type="entry name" value="C2 domain"/>
    <property type="match status" value="1"/>
</dbReference>
<name>A0A448WYH5_9PLAT</name>
<dbReference type="Pfam" id="PF00168">
    <property type="entry name" value="C2"/>
    <property type="match status" value="1"/>
</dbReference>
<dbReference type="Proteomes" id="UP000784294">
    <property type="component" value="Unassembled WGS sequence"/>
</dbReference>
<evidence type="ECO:0000256" key="1">
    <source>
        <dbReference type="ARBA" id="ARBA00004167"/>
    </source>
</evidence>
<accession>A0A448WYH5</accession>
<comment type="subcellular location">
    <subcellularLocation>
        <location evidence="1">Membrane</location>
        <topology evidence="1">Single-pass membrane protein</topology>
    </subcellularLocation>
</comment>
<evidence type="ECO:0000256" key="3">
    <source>
        <dbReference type="ARBA" id="ARBA00022737"/>
    </source>
</evidence>
<dbReference type="GO" id="GO:0007009">
    <property type="term" value="P:plasma membrane organization"/>
    <property type="evidence" value="ECO:0007669"/>
    <property type="project" value="TreeGrafter"/>
</dbReference>
<dbReference type="InterPro" id="IPR037721">
    <property type="entry name" value="Ferlin"/>
</dbReference>
<dbReference type="EMBL" id="CAAALY010061775">
    <property type="protein sequence ID" value="VEL23415.1"/>
    <property type="molecule type" value="Genomic_DNA"/>
</dbReference>
<dbReference type="PANTHER" id="PTHR12546">
    <property type="entry name" value="FER-1-LIKE"/>
    <property type="match status" value="1"/>
</dbReference>
<comment type="caution">
    <text evidence="7">The sequence shown here is derived from an EMBL/GenBank/DDBJ whole genome shotgun (WGS) entry which is preliminary data.</text>
</comment>
<evidence type="ECO:0000256" key="4">
    <source>
        <dbReference type="ARBA" id="ARBA00022989"/>
    </source>
</evidence>
<organism evidence="7 8">
    <name type="scientific">Protopolystoma xenopodis</name>
    <dbReference type="NCBI Taxonomy" id="117903"/>
    <lineage>
        <taxon>Eukaryota</taxon>
        <taxon>Metazoa</taxon>
        <taxon>Spiralia</taxon>
        <taxon>Lophotrochozoa</taxon>
        <taxon>Platyhelminthes</taxon>
        <taxon>Monogenea</taxon>
        <taxon>Polyopisthocotylea</taxon>
        <taxon>Polystomatidea</taxon>
        <taxon>Polystomatidae</taxon>
        <taxon>Protopolystoma</taxon>
    </lineage>
</organism>
<dbReference type="GO" id="GO:0061025">
    <property type="term" value="P:membrane fusion"/>
    <property type="evidence" value="ECO:0007669"/>
    <property type="project" value="TreeGrafter"/>
</dbReference>
<evidence type="ECO:0000313" key="7">
    <source>
        <dbReference type="EMBL" id="VEL23415.1"/>
    </source>
</evidence>
<evidence type="ECO:0000256" key="5">
    <source>
        <dbReference type="ARBA" id="ARBA00023136"/>
    </source>
</evidence>
<evidence type="ECO:0000259" key="6">
    <source>
        <dbReference type="PROSITE" id="PS50004"/>
    </source>
</evidence>
<feature type="domain" description="C2" evidence="6">
    <location>
        <begin position="1"/>
        <end position="89"/>
    </location>
</feature>
<dbReference type="AlphaFoldDB" id="A0A448WYH5"/>
<keyword evidence="5" id="KW-0472">Membrane</keyword>
<sequence>MSDPYTRVAFQYLSQQTERLEATLCPTWDQTLIFDLIELYGTPALIERHPPPVMVELFDYDQFGADEFLGRCQASLVTISFSHYNSLLRKSSCRKFELE</sequence>
<dbReference type="InterPro" id="IPR035892">
    <property type="entry name" value="C2_domain_sf"/>
</dbReference>
<keyword evidence="2" id="KW-0812">Transmembrane</keyword>
<dbReference type="GO" id="GO:0016020">
    <property type="term" value="C:membrane"/>
    <property type="evidence" value="ECO:0007669"/>
    <property type="project" value="UniProtKB-SubCell"/>
</dbReference>
<keyword evidence="8" id="KW-1185">Reference proteome</keyword>
<evidence type="ECO:0000256" key="2">
    <source>
        <dbReference type="ARBA" id="ARBA00022692"/>
    </source>
</evidence>
<dbReference type="OrthoDB" id="270970at2759"/>
<dbReference type="PANTHER" id="PTHR12546:SF33">
    <property type="entry name" value="SPERM VESICLE FUSION PROTEIN FER-1"/>
    <property type="match status" value="1"/>
</dbReference>
<protein>
    <recommendedName>
        <fullName evidence="6">C2 domain-containing protein</fullName>
    </recommendedName>
</protein>
<dbReference type="InterPro" id="IPR000008">
    <property type="entry name" value="C2_dom"/>
</dbReference>